<feature type="transmembrane region" description="Helical" evidence="1">
    <location>
        <begin position="60"/>
        <end position="82"/>
    </location>
</feature>
<reference evidence="2 3" key="1">
    <citation type="submission" date="2024-02" db="EMBL/GenBank/DDBJ databases">
        <title>Marinospirillum sp. MEB 164 isolated from Lonar lake sediment.</title>
        <authorList>
            <person name="Joshi A."/>
            <person name="Thite S."/>
        </authorList>
    </citation>
    <scope>NUCLEOTIDE SEQUENCE [LARGE SCALE GENOMIC DNA]</scope>
    <source>
        <strain evidence="2 3">MEB164</strain>
    </source>
</reference>
<feature type="transmembrane region" description="Helical" evidence="1">
    <location>
        <begin position="21"/>
        <end position="48"/>
    </location>
</feature>
<protein>
    <submittedName>
        <fullName evidence="2">Uncharacterized protein</fullName>
    </submittedName>
</protein>
<gene>
    <name evidence="2" type="ORF">V6U78_09280</name>
</gene>
<keyword evidence="3" id="KW-1185">Reference proteome</keyword>
<evidence type="ECO:0000256" key="1">
    <source>
        <dbReference type="SAM" id="Phobius"/>
    </source>
</evidence>
<dbReference type="RefSeq" id="WP_405339716.1">
    <property type="nucleotide sequence ID" value="NZ_JBANFI010000005.1"/>
</dbReference>
<dbReference type="Proteomes" id="UP001621714">
    <property type="component" value="Unassembled WGS sequence"/>
</dbReference>
<sequence>MTRRTSNKQHSAPKTLPDYQMFPVGMWPMFGAVLLMLACLVMTVLLISDIAALWVKEQTLMYLELAAWVLLSLILSTSTFLLSRGYCIFHRFLIWHNRAYMLLLAAATLFAWLAGTTSMVLVGAMGLSCALLAHWLYCSKKYSKGVEHYRLIWAHFRAQKP</sequence>
<evidence type="ECO:0000313" key="2">
    <source>
        <dbReference type="EMBL" id="MFK7161226.1"/>
    </source>
</evidence>
<evidence type="ECO:0000313" key="3">
    <source>
        <dbReference type="Proteomes" id="UP001621714"/>
    </source>
</evidence>
<organism evidence="2 3">
    <name type="scientific">Marinospirillum alkalitolerans</name>
    <dbReference type="NCBI Taxonomy" id="3123374"/>
    <lineage>
        <taxon>Bacteria</taxon>
        <taxon>Pseudomonadati</taxon>
        <taxon>Pseudomonadota</taxon>
        <taxon>Gammaproteobacteria</taxon>
        <taxon>Oceanospirillales</taxon>
        <taxon>Oceanospirillaceae</taxon>
        <taxon>Marinospirillum</taxon>
    </lineage>
</organism>
<name>A0ABW8PZ15_9GAMM</name>
<keyword evidence="1" id="KW-0472">Membrane</keyword>
<keyword evidence="1" id="KW-0812">Transmembrane</keyword>
<comment type="caution">
    <text evidence="2">The sequence shown here is derived from an EMBL/GenBank/DDBJ whole genome shotgun (WGS) entry which is preliminary data.</text>
</comment>
<feature type="transmembrane region" description="Helical" evidence="1">
    <location>
        <begin position="94"/>
        <end position="113"/>
    </location>
</feature>
<keyword evidence="1" id="KW-1133">Transmembrane helix</keyword>
<proteinExistence type="predicted"/>
<dbReference type="EMBL" id="JBANFI010000005">
    <property type="protein sequence ID" value="MFK7161226.1"/>
    <property type="molecule type" value="Genomic_DNA"/>
</dbReference>
<accession>A0ABW8PZ15</accession>